<protein>
    <submittedName>
        <fullName evidence="3">Transposase IS4</fullName>
    </submittedName>
</protein>
<dbReference type="Pfam" id="PF13843">
    <property type="entry name" value="DDE_Tnp_1_7"/>
    <property type="match status" value="1"/>
</dbReference>
<proteinExistence type="predicted"/>
<evidence type="ECO:0000256" key="1">
    <source>
        <dbReference type="SAM" id="MobiDB-lite"/>
    </source>
</evidence>
<dbReference type="InterPro" id="IPR029526">
    <property type="entry name" value="PGBD"/>
</dbReference>
<organism evidence="3 4">
    <name type="scientific">Nitzschia inconspicua</name>
    <dbReference type="NCBI Taxonomy" id="303405"/>
    <lineage>
        <taxon>Eukaryota</taxon>
        <taxon>Sar</taxon>
        <taxon>Stramenopiles</taxon>
        <taxon>Ochrophyta</taxon>
        <taxon>Bacillariophyta</taxon>
        <taxon>Bacillariophyceae</taxon>
        <taxon>Bacillariophycidae</taxon>
        <taxon>Bacillariales</taxon>
        <taxon>Bacillariaceae</taxon>
        <taxon>Nitzschia</taxon>
    </lineage>
</organism>
<keyword evidence="4" id="KW-1185">Reference proteome</keyword>
<accession>A0A9K3L3Q9</accession>
<dbReference type="PANTHER" id="PTHR46599:SF3">
    <property type="entry name" value="PIGGYBAC TRANSPOSABLE ELEMENT-DERIVED PROTEIN 4"/>
    <property type="match status" value="1"/>
</dbReference>
<evidence type="ECO:0000313" key="3">
    <source>
        <dbReference type="EMBL" id="KAG7355163.1"/>
    </source>
</evidence>
<feature type="domain" description="PiggyBac transposable element-derived protein" evidence="2">
    <location>
        <begin position="193"/>
        <end position="567"/>
    </location>
</feature>
<comment type="caution">
    <text evidence="3">The sequence shown here is derived from an EMBL/GenBank/DDBJ whole genome shotgun (WGS) entry which is preliminary data.</text>
</comment>
<feature type="compositionally biased region" description="Basic and acidic residues" evidence="1">
    <location>
        <begin position="626"/>
        <end position="635"/>
    </location>
</feature>
<evidence type="ECO:0000313" key="4">
    <source>
        <dbReference type="Proteomes" id="UP000693970"/>
    </source>
</evidence>
<feature type="compositionally biased region" description="Acidic residues" evidence="1">
    <location>
        <begin position="606"/>
        <end position="616"/>
    </location>
</feature>
<dbReference type="Proteomes" id="UP000693970">
    <property type="component" value="Unassembled WGS sequence"/>
</dbReference>
<dbReference type="EMBL" id="JAGRRH010000016">
    <property type="protein sequence ID" value="KAG7355163.1"/>
    <property type="molecule type" value="Genomic_DNA"/>
</dbReference>
<dbReference type="AlphaFoldDB" id="A0A9K3L3Q9"/>
<reference evidence="3" key="2">
    <citation type="submission" date="2021-04" db="EMBL/GenBank/DDBJ databases">
        <authorList>
            <person name="Podell S."/>
        </authorList>
    </citation>
    <scope>NUCLEOTIDE SEQUENCE</scope>
    <source>
        <strain evidence="3">Hildebrandi</strain>
    </source>
</reference>
<evidence type="ECO:0000259" key="2">
    <source>
        <dbReference type="Pfam" id="PF13843"/>
    </source>
</evidence>
<dbReference type="PANTHER" id="PTHR46599">
    <property type="entry name" value="PIGGYBAC TRANSPOSABLE ELEMENT-DERIVED PROTEIN 4"/>
    <property type="match status" value="1"/>
</dbReference>
<sequence length="699" mass="80817">MVKKAGVGAVCSAPLSYMRPSQIIPTKYPNGGGKRRIEGLVALRKETKLLNKKLQVCIVFRHDDFPNEEIYCHERFCKVEQEGLANQFFGDVVVVDEEEEEEEIPTEIPTEVRNTGVVRWNDIELLRNQGYDVDDDNEPAPENIPLEGEILNDEQTWGWNGICQRKTCVDPQSTKPKLISLTDCESKSMTILSLFLYFFPLEYLNEVLLGELNQNLAKEKATNIELGEFLRFLGLWFYMSSFKGVTRTEFWSEEDINPFSGALVRFHQWMSEQRFETILTCLRYTNHPVPSYKDKFHGVRQLIDAWNDNMLNTFRPAWVSSLGKSMSPWTSRWPCPGWIFVPGKQKPMGNEYHSVCCGVSKIMWRIELVEGKDAPRQRVSPTDTDTGTTVNLLLRMLTPIHGRGMVILLNSCYCVLKGLIELRKIGIFASAVIKKKQFWPKHVPGDMMDEHMSTKQVGEVDSLKGKLDGVSYDLFCMKDINDTIKLMSTYGSLVPSQDAMENVRHFDGEMKHFKYTEPFENHNRYGHAVDHHNNIRHSDISLEETWATDRWEDRVFAFILAITEVNVYLAMRYFVWQCGDKAPMTFLEFRRQLAKALIHNDHLVETEEGTNDEEQDSTLHQSKKSKTTDHDKETAPPHARMYDGLNWIYGAKDPYQRYTCKTPRCKKLVRTYCSCRVGYWMCKSCYVDHRIEVASGKKV</sequence>
<gene>
    <name evidence="3" type="ORF">IV203_004519</name>
</gene>
<reference evidence="3" key="1">
    <citation type="journal article" date="2021" name="Sci. Rep.">
        <title>Diploid genomic architecture of Nitzschia inconspicua, an elite biomass production diatom.</title>
        <authorList>
            <person name="Oliver A."/>
            <person name="Podell S."/>
            <person name="Pinowska A."/>
            <person name="Traller J.C."/>
            <person name="Smith S.R."/>
            <person name="McClure R."/>
            <person name="Beliaev A."/>
            <person name="Bohutskyi P."/>
            <person name="Hill E.A."/>
            <person name="Rabines A."/>
            <person name="Zheng H."/>
            <person name="Allen L.Z."/>
            <person name="Kuo A."/>
            <person name="Grigoriev I.V."/>
            <person name="Allen A.E."/>
            <person name="Hazlebeck D."/>
            <person name="Allen E.E."/>
        </authorList>
    </citation>
    <scope>NUCLEOTIDE SEQUENCE</scope>
    <source>
        <strain evidence="3">Hildebrandi</strain>
    </source>
</reference>
<dbReference type="OrthoDB" id="5985989at2759"/>
<feature type="region of interest" description="Disordered" evidence="1">
    <location>
        <begin position="605"/>
        <end position="638"/>
    </location>
</feature>
<name>A0A9K3L3Q9_9STRA</name>